<dbReference type="SUPFAM" id="SSF53474">
    <property type="entry name" value="alpha/beta-Hydrolases"/>
    <property type="match status" value="1"/>
</dbReference>
<evidence type="ECO:0000259" key="1">
    <source>
        <dbReference type="Pfam" id="PF12697"/>
    </source>
</evidence>
<dbReference type="EMBL" id="JBHRWO010000021">
    <property type="protein sequence ID" value="MFC3495440.1"/>
    <property type="molecule type" value="Genomic_DNA"/>
</dbReference>
<accession>A0ABV7Q438</accession>
<keyword evidence="2" id="KW-0378">Hydrolase</keyword>
<dbReference type="Pfam" id="PF12697">
    <property type="entry name" value="Abhydrolase_6"/>
    <property type="match status" value="1"/>
</dbReference>
<dbReference type="InterPro" id="IPR052897">
    <property type="entry name" value="Sec-Metab_Biosynth_Hydrolase"/>
</dbReference>
<name>A0ABV7Q438_9ACTN</name>
<dbReference type="GO" id="GO:0016787">
    <property type="term" value="F:hydrolase activity"/>
    <property type="evidence" value="ECO:0007669"/>
    <property type="project" value="UniProtKB-KW"/>
</dbReference>
<organism evidence="2 3">
    <name type="scientific">Glycomyces rhizosphaerae</name>
    <dbReference type="NCBI Taxonomy" id="2054422"/>
    <lineage>
        <taxon>Bacteria</taxon>
        <taxon>Bacillati</taxon>
        <taxon>Actinomycetota</taxon>
        <taxon>Actinomycetes</taxon>
        <taxon>Glycomycetales</taxon>
        <taxon>Glycomycetaceae</taxon>
        <taxon>Glycomyces</taxon>
    </lineage>
</organism>
<dbReference type="PANTHER" id="PTHR37017:SF11">
    <property type="entry name" value="ESTERASE_LIPASE_THIOESTERASE DOMAIN-CONTAINING PROTEIN"/>
    <property type="match status" value="1"/>
</dbReference>
<dbReference type="InterPro" id="IPR000073">
    <property type="entry name" value="AB_hydrolase_1"/>
</dbReference>
<dbReference type="InterPro" id="IPR029058">
    <property type="entry name" value="AB_hydrolase_fold"/>
</dbReference>
<dbReference type="Gene3D" id="3.40.50.1820">
    <property type="entry name" value="alpha/beta hydrolase"/>
    <property type="match status" value="1"/>
</dbReference>
<evidence type="ECO:0000313" key="3">
    <source>
        <dbReference type="Proteomes" id="UP001595712"/>
    </source>
</evidence>
<sequence>MLHRNESATFVLIHGGGSTSWDWHLVAPVLRELGHDVVAVDLPIEDDANGISELADAVVEACGDRTDLAIVAHSWGGLVAPVVAARVPAELLVFVSALIPKPGEAPNAWWSASGYNDLGISFETEEKEIELFYNGVPADLITASYATARDQSWARGDEPTPLKAWPEVPTRFLLCRDDRFMPPEFARAQVRDRLGITPDEIDGGHMVALSRPRELAERLHRLWTEPRRETDPA</sequence>
<dbReference type="Proteomes" id="UP001595712">
    <property type="component" value="Unassembled WGS sequence"/>
</dbReference>
<evidence type="ECO:0000313" key="2">
    <source>
        <dbReference type="EMBL" id="MFC3495440.1"/>
    </source>
</evidence>
<proteinExistence type="predicted"/>
<protein>
    <submittedName>
        <fullName evidence="2">Alpha/beta fold hydrolase</fullName>
    </submittedName>
</protein>
<feature type="domain" description="AB hydrolase-1" evidence="1">
    <location>
        <begin position="10"/>
        <end position="217"/>
    </location>
</feature>
<keyword evidence="3" id="KW-1185">Reference proteome</keyword>
<comment type="caution">
    <text evidence="2">The sequence shown here is derived from an EMBL/GenBank/DDBJ whole genome shotgun (WGS) entry which is preliminary data.</text>
</comment>
<reference evidence="3" key="1">
    <citation type="journal article" date="2019" name="Int. J. Syst. Evol. Microbiol.">
        <title>The Global Catalogue of Microorganisms (GCM) 10K type strain sequencing project: providing services to taxonomists for standard genome sequencing and annotation.</title>
        <authorList>
            <consortium name="The Broad Institute Genomics Platform"/>
            <consortium name="The Broad Institute Genome Sequencing Center for Infectious Disease"/>
            <person name="Wu L."/>
            <person name="Ma J."/>
        </authorList>
    </citation>
    <scope>NUCLEOTIDE SEQUENCE [LARGE SCALE GENOMIC DNA]</scope>
    <source>
        <strain evidence="3">CGMCC 4.7396</strain>
    </source>
</reference>
<dbReference type="PANTHER" id="PTHR37017">
    <property type="entry name" value="AB HYDROLASE-1 DOMAIN-CONTAINING PROTEIN-RELATED"/>
    <property type="match status" value="1"/>
</dbReference>
<dbReference type="RefSeq" id="WP_387980051.1">
    <property type="nucleotide sequence ID" value="NZ_JBHRWO010000021.1"/>
</dbReference>
<gene>
    <name evidence="2" type="ORF">ACFO8M_23400</name>
</gene>